<sequence length="84" mass="8784">MYYVLSPLIGVASIPWLKSMVMSVKVSSEDKYLLPSITVGVIVGPWLYCGHCVVEVAAALCWLSGAAAAEEVVAAGWLRGAAAS</sequence>
<keyword evidence="2" id="KW-1185">Reference proteome</keyword>
<organism evidence="1 2">
    <name type="scientific">Portunus trituberculatus</name>
    <name type="common">Swimming crab</name>
    <name type="synonym">Neptunus trituberculatus</name>
    <dbReference type="NCBI Taxonomy" id="210409"/>
    <lineage>
        <taxon>Eukaryota</taxon>
        <taxon>Metazoa</taxon>
        <taxon>Ecdysozoa</taxon>
        <taxon>Arthropoda</taxon>
        <taxon>Crustacea</taxon>
        <taxon>Multicrustacea</taxon>
        <taxon>Malacostraca</taxon>
        <taxon>Eumalacostraca</taxon>
        <taxon>Eucarida</taxon>
        <taxon>Decapoda</taxon>
        <taxon>Pleocyemata</taxon>
        <taxon>Brachyura</taxon>
        <taxon>Eubrachyura</taxon>
        <taxon>Portunoidea</taxon>
        <taxon>Portunidae</taxon>
        <taxon>Portuninae</taxon>
        <taxon>Portunus</taxon>
    </lineage>
</organism>
<evidence type="ECO:0000313" key="1">
    <source>
        <dbReference type="EMBL" id="MPC34793.1"/>
    </source>
</evidence>
<comment type="caution">
    <text evidence="1">The sequence shown here is derived from an EMBL/GenBank/DDBJ whole genome shotgun (WGS) entry which is preliminary data.</text>
</comment>
<protein>
    <submittedName>
        <fullName evidence="1">Uncharacterized protein</fullName>
    </submittedName>
</protein>
<reference evidence="1 2" key="1">
    <citation type="submission" date="2019-05" db="EMBL/GenBank/DDBJ databases">
        <title>Another draft genome of Portunus trituberculatus and its Hox gene families provides insights of decapod evolution.</title>
        <authorList>
            <person name="Jeong J.-H."/>
            <person name="Song I."/>
            <person name="Kim S."/>
            <person name="Choi T."/>
            <person name="Kim D."/>
            <person name="Ryu S."/>
            <person name="Kim W."/>
        </authorList>
    </citation>
    <scope>NUCLEOTIDE SEQUENCE [LARGE SCALE GENOMIC DNA]</scope>
    <source>
        <tissue evidence="1">Muscle</tissue>
    </source>
</reference>
<gene>
    <name evidence="1" type="ORF">E2C01_028194</name>
</gene>
<dbReference type="EMBL" id="VSRR010003132">
    <property type="protein sequence ID" value="MPC34793.1"/>
    <property type="molecule type" value="Genomic_DNA"/>
</dbReference>
<dbReference type="Proteomes" id="UP000324222">
    <property type="component" value="Unassembled WGS sequence"/>
</dbReference>
<proteinExistence type="predicted"/>
<name>A0A5B7EPD3_PORTR</name>
<evidence type="ECO:0000313" key="2">
    <source>
        <dbReference type="Proteomes" id="UP000324222"/>
    </source>
</evidence>
<dbReference type="AlphaFoldDB" id="A0A5B7EPD3"/>
<accession>A0A5B7EPD3</accession>